<evidence type="ECO:0000256" key="3">
    <source>
        <dbReference type="ARBA" id="ARBA00022475"/>
    </source>
</evidence>
<dbReference type="CDD" id="cd07328">
    <property type="entry name" value="M48_Ste24p_like"/>
    <property type="match status" value="1"/>
</dbReference>
<keyword evidence="4" id="KW-0645">Protease</keyword>
<evidence type="ECO:0000256" key="6">
    <source>
        <dbReference type="ARBA" id="ARBA00022723"/>
    </source>
</evidence>
<comment type="cofactor">
    <cofactor evidence="1">
        <name>Zn(2+)</name>
        <dbReference type="ChEBI" id="CHEBI:29105"/>
    </cofactor>
</comment>
<name>A0A919TZN6_9CELL</name>
<dbReference type="GO" id="GO:0004222">
    <property type="term" value="F:metalloendopeptidase activity"/>
    <property type="evidence" value="ECO:0007669"/>
    <property type="project" value="InterPro"/>
</dbReference>
<comment type="subcellular location">
    <subcellularLocation>
        <location evidence="2">Cell membrane</location>
        <topology evidence="2">Multi-pass membrane protein</topology>
    </subcellularLocation>
</comment>
<evidence type="ECO:0000313" key="15">
    <source>
        <dbReference type="Proteomes" id="UP000632740"/>
    </source>
</evidence>
<feature type="domain" description="Peptidase M48" evidence="13">
    <location>
        <begin position="85"/>
        <end position="308"/>
    </location>
</feature>
<keyword evidence="9 12" id="KW-1133">Transmembrane helix</keyword>
<dbReference type="InterPro" id="IPR001915">
    <property type="entry name" value="Peptidase_M48"/>
</dbReference>
<keyword evidence="7" id="KW-0378">Hydrolase</keyword>
<dbReference type="GO" id="GO:0006508">
    <property type="term" value="P:proteolysis"/>
    <property type="evidence" value="ECO:0007669"/>
    <property type="project" value="UniProtKB-KW"/>
</dbReference>
<dbReference type="GO" id="GO:0005886">
    <property type="term" value="C:plasma membrane"/>
    <property type="evidence" value="ECO:0007669"/>
    <property type="project" value="UniProtKB-SubCell"/>
</dbReference>
<keyword evidence="8" id="KW-0862">Zinc</keyword>
<dbReference type="Pfam" id="PF01435">
    <property type="entry name" value="Peptidase_M48"/>
    <property type="match status" value="1"/>
</dbReference>
<keyword evidence="11 12" id="KW-0472">Membrane</keyword>
<accession>A0A919TZN6</accession>
<evidence type="ECO:0000256" key="12">
    <source>
        <dbReference type="SAM" id="Phobius"/>
    </source>
</evidence>
<evidence type="ECO:0000256" key="9">
    <source>
        <dbReference type="ARBA" id="ARBA00022989"/>
    </source>
</evidence>
<protein>
    <recommendedName>
        <fullName evidence="13">Peptidase M48 domain-containing protein</fullName>
    </recommendedName>
</protein>
<evidence type="ECO:0000313" key="14">
    <source>
        <dbReference type="EMBL" id="GIG21965.1"/>
    </source>
</evidence>
<sequence>MTTTVRAAVSLLLLAGFYVVAFGLIAGLGWLSVLAFRAGSGSGGAKLAFLALAAAVAVVVALVKVARARPQAEPGLQVSRANAPALWAVVDELAVLAQTRVPDEIRLVPEVNAAVSEDARMLGLVGGRRRLYLGVPLMQALDVSQLRSVLAHELGHYSNSHTRLGPLTYRGRAAIGATIEQLSGNVVGWLLQGYARLYLLASATVSRRQELEADELSVRVAGRPVAQGTLRELPLIDRAWGFYGGAYLDAGWEAGYAPTAAGFFGGFGLLLAARGDELQTMRLDAPPAEQSRWDSHPSIAARVAAMERMPDVAVARDTRPATGLVPGFDNAAAALAEQVVAFGDRVRLDWEAFTATSRAQSSQRTADSVYRVAARVAGQPRATLATVLDLVAAGRLDLVLRGLGFDPAAGPDEDGDTPAGLTLGVVIGSAAVQAGVGTWRHSWSGPAVLVGRDGEPLALDGVVALAAVPGSVPAARAALAGLGIDVDRAGQVSQAATAHGGDVIGGLATVDVDGKPAEVLVLDNGLVVVPSTKNTDGGKERLVLLARVPAVELAARHRFVSFEDVAAAEVHKRTPVKVTVTLHDGTTLTLKERWSGDRLTKDSDDALIGALLSSARSASLDADVPA</sequence>
<dbReference type="PANTHER" id="PTHR43221:SF1">
    <property type="entry name" value="PROTEASE HTPX"/>
    <property type="match status" value="1"/>
</dbReference>
<evidence type="ECO:0000256" key="8">
    <source>
        <dbReference type="ARBA" id="ARBA00022833"/>
    </source>
</evidence>
<evidence type="ECO:0000256" key="2">
    <source>
        <dbReference type="ARBA" id="ARBA00004651"/>
    </source>
</evidence>
<dbReference type="RefSeq" id="WP_203755629.1">
    <property type="nucleotide sequence ID" value="NZ_BONK01000009.1"/>
</dbReference>
<dbReference type="Proteomes" id="UP000632740">
    <property type="component" value="Unassembled WGS sequence"/>
</dbReference>
<organism evidence="14 15">
    <name type="scientific">Cellulomonas chitinilytica</name>
    <dbReference type="NCBI Taxonomy" id="398759"/>
    <lineage>
        <taxon>Bacteria</taxon>
        <taxon>Bacillati</taxon>
        <taxon>Actinomycetota</taxon>
        <taxon>Actinomycetes</taxon>
        <taxon>Micrococcales</taxon>
        <taxon>Cellulomonadaceae</taxon>
        <taxon>Cellulomonas</taxon>
    </lineage>
</organism>
<evidence type="ECO:0000256" key="4">
    <source>
        <dbReference type="ARBA" id="ARBA00022670"/>
    </source>
</evidence>
<feature type="transmembrane region" description="Helical" evidence="12">
    <location>
        <begin position="12"/>
        <end position="35"/>
    </location>
</feature>
<evidence type="ECO:0000256" key="7">
    <source>
        <dbReference type="ARBA" id="ARBA00022801"/>
    </source>
</evidence>
<evidence type="ECO:0000256" key="10">
    <source>
        <dbReference type="ARBA" id="ARBA00023049"/>
    </source>
</evidence>
<dbReference type="InterPro" id="IPR050083">
    <property type="entry name" value="HtpX_protease"/>
</dbReference>
<comment type="caution">
    <text evidence="14">The sequence shown here is derived from an EMBL/GenBank/DDBJ whole genome shotgun (WGS) entry which is preliminary data.</text>
</comment>
<keyword evidence="3" id="KW-1003">Cell membrane</keyword>
<reference evidence="14" key="1">
    <citation type="submission" date="2021-01" db="EMBL/GenBank/DDBJ databases">
        <title>Whole genome shotgun sequence of Cellulomonas chitinilytica NBRC 110799.</title>
        <authorList>
            <person name="Komaki H."/>
            <person name="Tamura T."/>
        </authorList>
    </citation>
    <scope>NUCLEOTIDE SEQUENCE</scope>
    <source>
        <strain evidence="14">NBRC 110799</strain>
    </source>
</reference>
<keyword evidence="6" id="KW-0479">Metal-binding</keyword>
<dbReference type="Gene3D" id="3.30.2010.10">
    <property type="entry name" value="Metalloproteases ('zincins'), catalytic domain"/>
    <property type="match status" value="1"/>
</dbReference>
<proteinExistence type="predicted"/>
<dbReference type="EMBL" id="BONK01000009">
    <property type="protein sequence ID" value="GIG21965.1"/>
    <property type="molecule type" value="Genomic_DNA"/>
</dbReference>
<dbReference type="PANTHER" id="PTHR43221">
    <property type="entry name" value="PROTEASE HTPX"/>
    <property type="match status" value="1"/>
</dbReference>
<evidence type="ECO:0000256" key="11">
    <source>
        <dbReference type="ARBA" id="ARBA00023136"/>
    </source>
</evidence>
<evidence type="ECO:0000256" key="5">
    <source>
        <dbReference type="ARBA" id="ARBA00022692"/>
    </source>
</evidence>
<evidence type="ECO:0000256" key="1">
    <source>
        <dbReference type="ARBA" id="ARBA00001947"/>
    </source>
</evidence>
<feature type="transmembrane region" description="Helical" evidence="12">
    <location>
        <begin position="47"/>
        <end position="66"/>
    </location>
</feature>
<keyword evidence="10" id="KW-0482">Metalloprotease</keyword>
<keyword evidence="15" id="KW-1185">Reference proteome</keyword>
<dbReference type="GO" id="GO:0046872">
    <property type="term" value="F:metal ion binding"/>
    <property type="evidence" value="ECO:0007669"/>
    <property type="project" value="UniProtKB-KW"/>
</dbReference>
<dbReference type="AlphaFoldDB" id="A0A919TZN6"/>
<keyword evidence="5 12" id="KW-0812">Transmembrane</keyword>
<gene>
    <name evidence="14" type="ORF">Cch01nite_26890</name>
</gene>
<evidence type="ECO:0000259" key="13">
    <source>
        <dbReference type="Pfam" id="PF01435"/>
    </source>
</evidence>